<evidence type="ECO:0000313" key="2">
    <source>
        <dbReference type="Proteomes" id="UP000000851"/>
    </source>
</evidence>
<accession>C7QEG4</accession>
<dbReference type="Proteomes" id="UP000000851">
    <property type="component" value="Chromosome"/>
</dbReference>
<evidence type="ECO:0000313" key="1">
    <source>
        <dbReference type="EMBL" id="ACU70855.1"/>
    </source>
</evidence>
<organism evidence="1 2">
    <name type="scientific">Catenulispora acidiphila (strain DSM 44928 / JCM 14897 / NBRC 102108 / NRRL B-24433 / ID139908)</name>
    <dbReference type="NCBI Taxonomy" id="479433"/>
    <lineage>
        <taxon>Bacteria</taxon>
        <taxon>Bacillati</taxon>
        <taxon>Actinomycetota</taxon>
        <taxon>Actinomycetes</taxon>
        <taxon>Catenulisporales</taxon>
        <taxon>Catenulisporaceae</taxon>
        <taxon>Catenulispora</taxon>
    </lineage>
</organism>
<proteinExistence type="predicted"/>
<reference evidence="1 2" key="1">
    <citation type="journal article" date="2009" name="Stand. Genomic Sci.">
        <title>Complete genome sequence of Catenulispora acidiphila type strain (ID 139908).</title>
        <authorList>
            <person name="Copeland A."/>
            <person name="Lapidus A."/>
            <person name="Glavina Del Rio T."/>
            <person name="Nolan M."/>
            <person name="Lucas S."/>
            <person name="Chen F."/>
            <person name="Tice H."/>
            <person name="Cheng J.F."/>
            <person name="Bruce D."/>
            <person name="Goodwin L."/>
            <person name="Pitluck S."/>
            <person name="Mikhailova N."/>
            <person name="Pati A."/>
            <person name="Ivanova N."/>
            <person name="Mavromatis K."/>
            <person name="Chen A."/>
            <person name="Palaniappan K."/>
            <person name="Chain P."/>
            <person name="Land M."/>
            <person name="Hauser L."/>
            <person name="Chang Y.J."/>
            <person name="Jeffries C.D."/>
            <person name="Chertkov O."/>
            <person name="Brettin T."/>
            <person name="Detter J.C."/>
            <person name="Han C."/>
            <person name="Ali Z."/>
            <person name="Tindall B.J."/>
            <person name="Goker M."/>
            <person name="Bristow J."/>
            <person name="Eisen J.A."/>
            <person name="Markowitz V."/>
            <person name="Hugenholtz P."/>
            <person name="Kyrpides N.C."/>
            <person name="Klenk H.P."/>
        </authorList>
    </citation>
    <scope>NUCLEOTIDE SEQUENCE [LARGE SCALE GENOMIC DNA]</scope>
    <source>
        <strain evidence="2">DSM 44928 / JCM 14897 / NBRC 102108 / NRRL B-24433 / ID139908</strain>
    </source>
</reference>
<sequence length="211" mass="22433">MEPDVKAVAVEHIIAQLNRPDLQIYDAQYGGLLDTSASVLVVTSVATYDVRLVQASPRWRVTQVNPSQPGAPTSAPSSAATALLASSRVSLPAAAAADVRSGQVHDSVLNVLLELAKEHELAVSVVRSGHPIDVFGTTRPSDHPRGRAVDVWRIDGNAVVNPATPTALVDNLMRRAAALGSYNVGGPRQLSGPQFFSDRTHHDHVHMGFTT</sequence>
<dbReference type="STRING" id="479433.Caci_1935"/>
<gene>
    <name evidence="1" type="ordered locus">Caci_1935</name>
</gene>
<protein>
    <recommendedName>
        <fullName evidence="3">Extensin family protein</fullName>
    </recommendedName>
</protein>
<dbReference type="AlphaFoldDB" id="C7QEG4"/>
<dbReference type="EMBL" id="CP001700">
    <property type="protein sequence ID" value="ACU70855.1"/>
    <property type="molecule type" value="Genomic_DNA"/>
</dbReference>
<name>C7QEG4_CATAD</name>
<dbReference type="eggNOG" id="COG0741">
    <property type="taxonomic scope" value="Bacteria"/>
</dbReference>
<dbReference type="KEGG" id="cai:Caci_1935"/>
<keyword evidence="2" id="KW-1185">Reference proteome</keyword>
<dbReference type="HOGENOM" id="CLU_086662_0_0_11"/>
<dbReference type="InParanoid" id="C7QEG4"/>
<evidence type="ECO:0008006" key="3">
    <source>
        <dbReference type="Google" id="ProtNLM"/>
    </source>
</evidence>